<gene>
    <name evidence="1" type="ORF">CCAND93_250002</name>
</gene>
<sequence>MKKYIALLFLCVNILNAQEKIELLDEVVVMGQKLPKHATKKQLKGKKYFVTLSNHNVLVISNHYQKRANDLVGMKFVFDAVELQSDTVFVRPLLMTVNKEEIVVSSKHFPLDYETKEVIFNFLQAIPLKEKTNYLIGFEIVDKNRTKKVIKVQSVNTKGSYSLFKSSPTSDWWRQDNGSQGYSLDYELFFMK</sequence>
<dbReference type="Proteomes" id="UP000038200">
    <property type="component" value="Unassembled WGS sequence"/>
</dbReference>
<proteinExistence type="predicted"/>
<dbReference type="OrthoDB" id="1150984at2"/>
<protein>
    <submittedName>
        <fullName evidence="1">Uncharacterized protein</fullName>
    </submittedName>
</protein>
<dbReference type="RefSeq" id="WP_042007127.1">
    <property type="nucleotide sequence ID" value="NZ_CDOL01000168.1"/>
</dbReference>
<evidence type="ECO:0000313" key="1">
    <source>
        <dbReference type="EMBL" id="CEN52458.1"/>
    </source>
</evidence>
<reference evidence="1 2" key="1">
    <citation type="submission" date="2015-01" db="EMBL/GenBank/DDBJ databases">
        <authorList>
            <person name="Xiang T."/>
            <person name="Song Y."/>
            <person name="Huang L."/>
            <person name="Wang B."/>
            <person name="Wu P."/>
        </authorList>
    </citation>
    <scope>NUCLEOTIDE SEQUENCE [LARGE SCALE GENOMIC DNA]</scope>
    <source>
        <strain evidence="1 2">CcD93</strain>
    </source>
</reference>
<organism evidence="1 2">
    <name type="scientific">Capnocytophaga canis</name>
    <dbReference type="NCBI Taxonomy" id="1848903"/>
    <lineage>
        <taxon>Bacteria</taxon>
        <taxon>Pseudomonadati</taxon>
        <taxon>Bacteroidota</taxon>
        <taxon>Flavobacteriia</taxon>
        <taxon>Flavobacteriales</taxon>
        <taxon>Flavobacteriaceae</taxon>
        <taxon>Capnocytophaga</taxon>
    </lineage>
</organism>
<dbReference type="AlphaFoldDB" id="A0A0B7IR70"/>
<accession>A0A0B7IR70</accession>
<dbReference type="EMBL" id="CDOL01000168">
    <property type="protein sequence ID" value="CEN52458.1"/>
    <property type="molecule type" value="Genomic_DNA"/>
</dbReference>
<name>A0A0B7IR70_9FLAO</name>
<evidence type="ECO:0000313" key="2">
    <source>
        <dbReference type="Proteomes" id="UP000038200"/>
    </source>
</evidence>